<keyword evidence="10" id="KW-1185">Reference proteome</keyword>
<keyword evidence="4 7" id="KW-0812">Transmembrane</keyword>
<keyword evidence="5 7" id="KW-1133">Transmembrane helix</keyword>
<dbReference type="KEGG" id="pla:Plav_2854"/>
<evidence type="ECO:0000256" key="6">
    <source>
        <dbReference type="ARBA" id="ARBA00023136"/>
    </source>
</evidence>
<evidence type="ECO:0000256" key="4">
    <source>
        <dbReference type="ARBA" id="ARBA00022692"/>
    </source>
</evidence>
<feature type="transmembrane region" description="Helical" evidence="7">
    <location>
        <begin position="118"/>
        <end position="139"/>
    </location>
</feature>
<dbReference type="STRING" id="402881.Plav_2854"/>
<evidence type="ECO:0000313" key="9">
    <source>
        <dbReference type="EMBL" id="ABS64461.1"/>
    </source>
</evidence>
<evidence type="ECO:0000256" key="7">
    <source>
        <dbReference type="SAM" id="Phobius"/>
    </source>
</evidence>
<comment type="similarity">
    <text evidence="2">Belongs to the UPF0126 family.</text>
</comment>
<evidence type="ECO:0000256" key="5">
    <source>
        <dbReference type="ARBA" id="ARBA00022989"/>
    </source>
</evidence>
<dbReference type="eggNOG" id="COG2860">
    <property type="taxonomic scope" value="Bacteria"/>
</dbReference>
<gene>
    <name evidence="9" type="ordered locus">Plav_2854</name>
</gene>
<organism evidence="9 10">
    <name type="scientific">Parvibaculum lavamentivorans (strain DS-1 / DSM 13023 / NCIMB 13966)</name>
    <dbReference type="NCBI Taxonomy" id="402881"/>
    <lineage>
        <taxon>Bacteria</taxon>
        <taxon>Pseudomonadati</taxon>
        <taxon>Pseudomonadota</taxon>
        <taxon>Alphaproteobacteria</taxon>
        <taxon>Hyphomicrobiales</taxon>
        <taxon>Parvibaculaceae</taxon>
        <taxon>Parvibaculum</taxon>
    </lineage>
</organism>
<sequence length="209" mass="22441">MTHVEILMLLQFIGIAAFAVSGALVAGERQMDWFGVMVLGVIVAVGGGTVRDLLLDVPVFWMAAPWYVLLAGCVALATIPFARFAHRVRRPVAIADAVGLAVFVSLGTRKALEMETSGFVAVVMGVITGIAGGVIRDVLANRTPTILRKEVYALAALCGALLFVFADWMGLPPLLTFWISSGVVLIIRLLAIFYNWSIPTLKVEPGEQD</sequence>
<reference evidence="9 10" key="1">
    <citation type="journal article" date="2011" name="Stand. Genomic Sci.">
        <title>Complete genome sequence of Parvibaculum lavamentivorans type strain (DS-1(T)).</title>
        <authorList>
            <person name="Schleheck D."/>
            <person name="Weiss M."/>
            <person name="Pitluck S."/>
            <person name="Bruce D."/>
            <person name="Land M.L."/>
            <person name="Han S."/>
            <person name="Saunders E."/>
            <person name="Tapia R."/>
            <person name="Detter C."/>
            <person name="Brettin T."/>
            <person name="Han J."/>
            <person name="Woyke T."/>
            <person name="Goodwin L."/>
            <person name="Pennacchio L."/>
            <person name="Nolan M."/>
            <person name="Cook A.M."/>
            <person name="Kjelleberg S."/>
            <person name="Thomas T."/>
        </authorList>
    </citation>
    <scope>NUCLEOTIDE SEQUENCE [LARGE SCALE GENOMIC DNA]</scope>
    <source>
        <strain evidence="10">DS-1 / DSM 13023 / NCIMB 13966</strain>
    </source>
</reference>
<dbReference type="OrthoDB" id="9791874at2"/>
<feature type="transmembrane region" description="Helical" evidence="7">
    <location>
        <begin position="6"/>
        <end position="26"/>
    </location>
</feature>
<name>A7HX28_PARL1</name>
<evidence type="ECO:0000256" key="3">
    <source>
        <dbReference type="ARBA" id="ARBA00022475"/>
    </source>
</evidence>
<keyword evidence="3" id="KW-1003">Cell membrane</keyword>
<dbReference type="EMBL" id="CP000774">
    <property type="protein sequence ID" value="ABS64461.1"/>
    <property type="molecule type" value="Genomic_DNA"/>
</dbReference>
<dbReference type="PANTHER" id="PTHR30506">
    <property type="entry name" value="INNER MEMBRANE PROTEIN"/>
    <property type="match status" value="1"/>
</dbReference>
<dbReference type="Pfam" id="PF03458">
    <property type="entry name" value="Gly_transporter"/>
    <property type="match status" value="2"/>
</dbReference>
<accession>A7HX28</accession>
<dbReference type="HOGENOM" id="CLU_064906_2_1_5"/>
<protein>
    <recommendedName>
        <fullName evidence="8">Glycine transporter domain-containing protein</fullName>
    </recommendedName>
</protein>
<comment type="subcellular location">
    <subcellularLocation>
        <location evidence="1">Cell membrane</location>
        <topology evidence="1">Multi-pass membrane protein</topology>
    </subcellularLocation>
</comment>
<evidence type="ECO:0000256" key="1">
    <source>
        <dbReference type="ARBA" id="ARBA00004651"/>
    </source>
</evidence>
<proteinExistence type="inferred from homology"/>
<feature type="transmembrane region" description="Helical" evidence="7">
    <location>
        <begin position="33"/>
        <end position="54"/>
    </location>
</feature>
<dbReference type="InterPro" id="IPR005115">
    <property type="entry name" value="Gly_transporter"/>
</dbReference>
<keyword evidence="6 7" id="KW-0472">Membrane</keyword>
<dbReference type="GO" id="GO:0005886">
    <property type="term" value="C:plasma membrane"/>
    <property type="evidence" value="ECO:0007669"/>
    <property type="project" value="UniProtKB-SubCell"/>
</dbReference>
<feature type="transmembrane region" description="Helical" evidence="7">
    <location>
        <begin position="92"/>
        <end position="112"/>
    </location>
</feature>
<feature type="domain" description="Glycine transporter" evidence="8">
    <location>
        <begin position="94"/>
        <end position="166"/>
    </location>
</feature>
<dbReference type="AlphaFoldDB" id="A7HX28"/>
<feature type="transmembrane region" description="Helical" evidence="7">
    <location>
        <begin position="66"/>
        <end position="85"/>
    </location>
</feature>
<dbReference type="PANTHER" id="PTHR30506:SF3">
    <property type="entry name" value="UPF0126 INNER MEMBRANE PROTEIN YADS-RELATED"/>
    <property type="match status" value="1"/>
</dbReference>
<evidence type="ECO:0000256" key="2">
    <source>
        <dbReference type="ARBA" id="ARBA00008193"/>
    </source>
</evidence>
<feature type="domain" description="Glycine transporter" evidence="8">
    <location>
        <begin position="9"/>
        <end position="81"/>
    </location>
</feature>
<evidence type="ECO:0000313" key="10">
    <source>
        <dbReference type="Proteomes" id="UP000006377"/>
    </source>
</evidence>
<feature type="transmembrane region" description="Helical" evidence="7">
    <location>
        <begin position="177"/>
        <end position="196"/>
    </location>
</feature>
<evidence type="ECO:0000259" key="8">
    <source>
        <dbReference type="Pfam" id="PF03458"/>
    </source>
</evidence>
<feature type="transmembrane region" description="Helical" evidence="7">
    <location>
        <begin position="151"/>
        <end position="171"/>
    </location>
</feature>
<dbReference type="Proteomes" id="UP000006377">
    <property type="component" value="Chromosome"/>
</dbReference>